<dbReference type="OMA" id="WISHQCE"/>
<comment type="subcellular location">
    <subcellularLocation>
        <location evidence="1 9">Golgi apparatus membrane</location>
        <topology evidence="1 9">Single-pass type II membrane protein</topology>
    </subcellularLocation>
</comment>
<reference evidence="10 12" key="2">
    <citation type="journal article" date="2013" name="Nature">
        <title>Insights into bilaterian evolution from three spiralian genomes.</title>
        <authorList>
            <person name="Simakov O."/>
            <person name="Marletaz F."/>
            <person name="Cho S.J."/>
            <person name="Edsinger-Gonzales E."/>
            <person name="Havlak P."/>
            <person name="Hellsten U."/>
            <person name="Kuo D.H."/>
            <person name="Larsson T."/>
            <person name="Lv J."/>
            <person name="Arendt D."/>
            <person name="Savage R."/>
            <person name="Osoegawa K."/>
            <person name="de Jong P."/>
            <person name="Grimwood J."/>
            <person name="Chapman J.A."/>
            <person name="Shapiro H."/>
            <person name="Aerts A."/>
            <person name="Otillar R.P."/>
            <person name="Terry A.Y."/>
            <person name="Boore J.L."/>
            <person name="Grigoriev I.V."/>
            <person name="Lindberg D.R."/>
            <person name="Seaver E.C."/>
            <person name="Weisblat D.A."/>
            <person name="Putnam N.H."/>
            <person name="Rokhsar D.S."/>
        </authorList>
    </citation>
    <scope>NUCLEOTIDE SEQUENCE</scope>
    <source>
        <strain evidence="10 12">I ESC-2004</strain>
    </source>
</reference>
<reference evidence="12" key="1">
    <citation type="submission" date="2012-12" db="EMBL/GenBank/DDBJ databases">
        <authorList>
            <person name="Hellsten U."/>
            <person name="Grimwood J."/>
            <person name="Chapman J.A."/>
            <person name="Shapiro H."/>
            <person name="Aerts A."/>
            <person name="Otillar R.P."/>
            <person name="Terry A.Y."/>
            <person name="Boore J.L."/>
            <person name="Simakov O."/>
            <person name="Marletaz F."/>
            <person name="Cho S.-J."/>
            <person name="Edsinger-Gonzales E."/>
            <person name="Havlak P."/>
            <person name="Kuo D.-H."/>
            <person name="Larsson T."/>
            <person name="Lv J."/>
            <person name="Arendt D."/>
            <person name="Savage R."/>
            <person name="Osoegawa K."/>
            <person name="de Jong P."/>
            <person name="Lindberg D.R."/>
            <person name="Seaver E.C."/>
            <person name="Weisblat D.A."/>
            <person name="Putnam N.H."/>
            <person name="Grigoriev I.V."/>
            <person name="Rokhsar D.S."/>
        </authorList>
    </citation>
    <scope>NUCLEOTIDE SEQUENCE</scope>
    <source>
        <strain evidence="12">I ESC-2004</strain>
    </source>
</reference>
<dbReference type="EMBL" id="AMQN01017652">
    <property type="status" value="NOT_ANNOTATED_CDS"/>
    <property type="molecule type" value="Genomic_DNA"/>
</dbReference>
<dbReference type="GO" id="GO:0016051">
    <property type="term" value="P:carbohydrate biosynthetic process"/>
    <property type="evidence" value="ECO:0007669"/>
    <property type="project" value="InterPro"/>
</dbReference>
<dbReference type="HOGENOM" id="CLU_043398_1_2_1"/>
<evidence type="ECO:0000256" key="5">
    <source>
        <dbReference type="ARBA" id="ARBA00022989"/>
    </source>
</evidence>
<dbReference type="PANTHER" id="PTHR12137:SF54">
    <property type="entry name" value="CARBOHYDRATE SULFOTRANSFERASE"/>
    <property type="match status" value="1"/>
</dbReference>
<reference evidence="11" key="3">
    <citation type="submission" date="2015-06" db="UniProtKB">
        <authorList>
            <consortium name="EnsemblMetazoa"/>
        </authorList>
    </citation>
    <scope>IDENTIFICATION</scope>
</reference>
<dbReference type="OrthoDB" id="2019940at2759"/>
<keyword evidence="5" id="KW-1133">Transmembrane helix</keyword>
<proteinExistence type="inferred from homology"/>
<dbReference type="GO" id="GO:0008146">
    <property type="term" value="F:sulfotransferase activity"/>
    <property type="evidence" value="ECO:0007669"/>
    <property type="project" value="InterPro"/>
</dbReference>
<dbReference type="EC" id="2.8.2.-" evidence="9"/>
<dbReference type="Pfam" id="PF03567">
    <property type="entry name" value="Sulfotransfer_2"/>
    <property type="match status" value="1"/>
</dbReference>
<sequence length="271" mass="31649">MCTNAGRTPLKSLDGVLEEDLPNHLLVDDKHGILYCDLAKVGSTTWLTSFAFASGLADRYQRRKWIPGHSDEALSRYNLRRLHTYEPDERRKRLESYLKFIVVRHPYDRLVAAWRNKFLQKNFYTVKVAPGIIKTYRQQGVDLGNFVTFDEFIQHVLHEGALSDPHWLTYESCKPCLVEYEYISRTETMQKDDKLMKLLLGVDRLDLTPKHVLAPADLYKTTKTLPQFQNISEHHMNKLNDMYGADLRLFGYHFDKSKHEASCEFEGRKCC</sequence>
<evidence type="ECO:0000313" key="11">
    <source>
        <dbReference type="EnsemblMetazoa" id="CapteP112614"/>
    </source>
</evidence>
<keyword evidence="8 9" id="KW-0325">Glycoprotein</keyword>
<protein>
    <recommendedName>
        <fullName evidence="9">Carbohydrate sulfotransferase</fullName>
        <ecNumber evidence="9">2.8.2.-</ecNumber>
    </recommendedName>
</protein>
<evidence type="ECO:0000256" key="6">
    <source>
        <dbReference type="ARBA" id="ARBA00023034"/>
    </source>
</evidence>
<dbReference type="Proteomes" id="UP000014760">
    <property type="component" value="Unassembled WGS sequence"/>
</dbReference>
<keyword evidence="6 9" id="KW-0333">Golgi apparatus</keyword>
<accession>R7VB84</accession>
<dbReference type="STRING" id="283909.R7VB84"/>
<evidence type="ECO:0000256" key="3">
    <source>
        <dbReference type="ARBA" id="ARBA00022679"/>
    </source>
</evidence>
<evidence type="ECO:0000256" key="8">
    <source>
        <dbReference type="ARBA" id="ARBA00023180"/>
    </source>
</evidence>
<keyword evidence="7" id="KW-0472">Membrane</keyword>
<keyword evidence="12" id="KW-1185">Reference proteome</keyword>
<dbReference type="EnsemblMetazoa" id="CapteT112614">
    <property type="protein sequence ID" value="CapteP112614"/>
    <property type="gene ID" value="CapteG112614"/>
</dbReference>
<dbReference type="PANTHER" id="PTHR12137">
    <property type="entry name" value="CARBOHYDRATE SULFOTRANSFERASE"/>
    <property type="match status" value="1"/>
</dbReference>
<keyword evidence="9" id="KW-0119">Carbohydrate metabolism</keyword>
<dbReference type="EMBL" id="KB293354">
    <property type="protein sequence ID" value="ELU16088.1"/>
    <property type="molecule type" value="Genomic_DNA"/>
</dbReference>
<name>R7VB84_CAPTE</name>
<organism evidence="10">
    <name type="scientific">Capitella teleta</name>
    <name type="common">Polychaete worm</name>
    <dbReference type="NCBI Taxonomy" id="283909"/>
    <lineage>
        <taxon>Eukaryota</taxon>
        <taxon>Metazoa</taxon>
        <taxon>Spiralia</taxon>
        <taxon>Lophotrochozoa</taxon>
        <taxon>Annelida</taxon>
        <taxon>Polychaeta</taxon>
        <taxon>Sedentaria</taxon>
        <taxon>Scolecida</taxon>
        <taxon>Capitellidae</taxon>
        <taxon>Capitella</taxon>
    </lineage>
</organism>
<evidence type="ECO:0000313" key="12">
    <source>
        <dbReference type="Proteomes" id="UP000014760"/>
    </source>
</evidence>
<keyword evidence="3 9" id="KW-0808">Transferase</keyword>
<dbReference type="GO" id="GO:0000139">
    <property type="term" value="C:Golgi membrane"/>
    <property type="evidence" value="ECO:0007669"/>
    <property type="project" value="UniProtKB-SubCell"/>
</dbReference>
<keyword evidence="4" id="KW-0812">Transmembrane</keyword>
<evidence type="ECO:0000256" key="1">
    <source>
        <dbReference type="ARBA" id="ARBA00004323"/>
    </source>
</evidence>
<dbReference type="InterPro" id="IPR005331">
    <property type="entry name" value="Sulfotransferase"/>
</dbReference>
<evidence type="ECO:0000256" key="2">
    <source>
        <dbReference type="ARBA" id="ARBA00006339"/>
    </source>
</evidence>
<comment type="similarity">
    <text evidence="2 9">Belongs to the sulfotransferase 2 family.</text>
</comment>
<gene>
    <name evidence="10" type="ORF">CAPTEDRAFT_112614</name>
</gene>
<evidence type="ECO:0000313" key="10">
    <source>
        <dbReference type="EMBL" id="ELU16088.1"/>
    </source>
</evidence>
<keyword evidence="9" id="KW-0735">Signal-anchor</keyword>
<evidence type="ECO:0000256" key="9">
    <source>
        <dbReference type="RuleBase" id="RU364020"/>
    </source>
</evidence>
<dbReference type="AlphaFoldDB" id="R7VB84"/>
<dbReference type="InterPro" id="IPR018011">
    <property type="entry name" value="Carb_sulfotrans_8-10"/>
</dbReference>
<evidence type="ECO:0000256" key="4">
    <source>
        <dbReference type="ARBA" id="ARBA00022692"/>
    </source>
</evidence>
<evidence type="ECO:0000256" key="7">
    <source>
        <dbReference type="ARBA" id="ARBA00023136"/>
    </source>
</evidence>